<evidence type="ECO:0000313" key="2">
    <source>
        <dbReference type="EMBL" id="KXZ43665.1"/>
    </source>
</evidence>
<organism evidence="2 3">
    <name type="scientific">Gonium pectorale</name>
    <name type="common">Green alga</name>
    <dbReference type="NCBI Taxonomy" id="33097"/>
    <lineage>
        <taxon>Eukaryota</taxon>
        <taxon>Viridiplantae</taxon>
        <taxon>Chlorophyta</taxon>
        <taxon>core chlorophytes</taxon>
        <taxon>Chlorophyceae</taxon>
        <taxon>CS clade</taxon>
        <taxon>Chlamydomonadales</taxon>
        <taxon>Volvocaceae</taxon>
        <taxon>Gonium</taxon>
    </lineage>
</organism>
<sequence>MQKLLKEQGDKLRESSATPDQKLHIVRTCLQSRVAYTLQSMAYAPADIARLDRQLASIARRCYGIKGCFPTRAILSPAECLGLGVGSLRTVGAARVGNTLTLALNDKGRLGAVTRALLDLQSGQAGQLPVHTLRGETRYFNTLKRLAFLRDCGLELTQDGADYTPDANSLTRLWTPAEGLPGYRELAPLYRITAPLIALGADFHTLTNSKGTHLITADELAHLYGHSATRKHRVALNRLAMYLWQRYAETAEGQALPAGWQQPSLVATTNSLPAGLRRLPPDQLLTSLFSDNRSAPKTLPAATLDRFLVKRAMRTPEDETPAAQVPTRAQGHKGEAPDAPEAAPAPTTRPDCAARRQHAPPR</sequence>
<dbReference type="Proteomes" id="UP000075714">
    <property type="component" value="Unassembled WGS sequence"/>
</dbReference>
<reference evidence="3" key="1">
    <citation type="journal article" date="2016" name="Nat. Commun.">
        <title>The Gonium pectorale genome demonstrates co-option of cell cycle regulation during the evolution of multicellularity.</title>
        <authorList>
            <person name="Hanschen E.R."/>
            <person name="Marriage T.N."/>
            <person name="Ferris P.J."/>
            <person name="Hamaji T."/>
            <person name="Toyoda A."/>
            <person name="Fujiyama A."/>
            <person name="Neme R."/>
            <person name="Noguchi H."/>
            <person name="Minakuchi Y."/>
            <person name="Suzuki M."/>
            <person name="Kawai-Toyooka H."/>
            <person name="Smith D.R."/>
            <person name="Sparks H."/>
            <person name="Anderson J."/>
            <person name="Bakaric R."/>
            <person name="Luria V."/>
            <person name="Karger A."/>
            <person name="Kirschner M.W."/>
            <person name="Durand P.M."/>
            <person name="Michod R.E."/>
            <person name="Nozaki H."/>
            <person name="Olson B.J."/>
        </authorList>
    </citation>
    <scope>NUCLEOTIDE SEQUENCE [LARGE SCALE GENOMIC DNA]</scope>
    <source>
        <strain evidence="3">NIES-2863</strain>
    </source>
</reference>
<name>A0A150G2D0_GONPE</name>
<dbReference type="EMBL" id="LSYV01000084">
    <property type="protein sequence ID" value="KXZ43665.1"/>
    <property type="molecule type" value="Genomic_DNA"/>
</dbReference>
<evidence type="ECO:0000256" key="1">
    <source>
        <dbReference type="SAM" id="MobiDB-lite"/>
    </source>
</evidence>
<feature type="region of interest" description="Disordered" evidence="1">
    <location>
        <begin position="314"/>
        <end position="362"/>
    </location>
</feature>
<evidence type="ECO:0000313" key="3">
    <source>
        <dbReference type="Proteomes" id="UP000075714"/>
    </source>
</evidence>
<feature type="compositionally biased region" description="Low complexity" evidence="1">
    <location>
        <begin position="337"/>
        <end position="351"/>
    </location>
</feature>
<dbReference type="OrthoDB" id="10677315at2759"/>
<dbReference type="AlphaFoldDB" id="A0A150G2D0"/>
<gene>
    <name evidence="2" type="ORF">GPECTOR_83g277</name>
</gene>
<comment type="caution">
    <text evidence="2">The sequence shown here is derived from an EMBL/GenBank/DDBJ whole genome shotgun (WGS) entry which is preliminary data.</text>
</comment>
<keyword evidence="3" id="KW-1185">Reference proteome</keyword>
<protein>
    <submittedName>
        <fullName evidence="2">Uncharacterized protein</fullName>
    </submittedName>
</protein>
<accession>A0A150G2D0</accession>
<proteinExistence type="predicted"/>